<evidence type="ECO:0000313" key="2">
    <source>
        <dbReference type="Proteomes" id="UP000055854"/>
    </source>
</evidence>
<gene>
    <name evidence="1" type="ORF">ATB53_01345</name>
</gene>
<comment type="caution">
    <text evidence="1">The sequence shown here is derived from an EMBL/GenBank/DDBJ whole genome shotgun (WGS) entry which is preliminary data.</text>
</comment>
<reference evidence="1 2" key="1">
    <citation type="submission" date="2015-11" db="EMBL/GenBank/DDBJ databases">
        <title>Long Read and Single Molecule DNA Sequencing Simplifies Genome Assembly and TAL Effector Gene Analysis of Xanthomonas translucens.</title>
        <authorList>
            <person name="Peng Z."/>
            <person name="Hu Y."/>
            <person name="Xie J."/>
            <person name="Potnis N."/>
            <person name="Akhunova A."/>
            <person name="Jones J."/>
            <person name="Liu Z."/>
            <person name="White F."/>
            <person name="Liu S."/>
        </authorList>
    </citation>
    <scope>NUCLEOTIDE SEQUENCE [LARGE SCALE GENOMIC DNA]</scope>
    <source>
        <strain evidence="1 2">B1</strain>
    </source>
</reference>
<dbReference type="RefSeq" id="WP_060748504.1">
    <property type="nucleotide sequence ID" value="NZ_LNTA01000237.1"/>
</dbReference>
<accession>A0A109HH88</accession>
<dbReference type="OrthoDB" id="121658at2"/>
<name>A0A109HH88_XANCT</name>
<sequence length="88" mass="9417">MHDDLRHIVGKSRDAQCGGFGALSTGEKLAAALVLNRPDWLAKMDYTIAEAIGRIGPQWAALIPDAAKLLDSLEPPAQQCGSIYDNTP</sequence>
<dbReference type="Proteomes" id="UP000055854">
    <property type="component" value="Unassembled WGS sequence"/>
</dbReference>
<evidence type="ECO:0000313" key="1">
    <source>
        <dbReference type="EMBL" id="KWV12090.1"/>
    </source>
</evidence>
<dbReference type="EMBL" id="LNTA01000237">
    <property type="protein sequence ID" value="KWV12090.1"/>
    <property type="molecule type" value="Genomic_DNA"/>
</dbReference>
<dbReference type="AlphaFoldDB" id="A0A109HH88"/>
<organism evidence="1 2">
    <name type="scientific">Xanthomonas campestris pv. translucens</name>
    <dbReference type="NCBI Taxonomy" id="343"/>
    <lineage>
        <taxon>Bacteria</taxon>
        <taxon>Pseudomonadati</taxon>
        <taxon>Pseudomonadota</taxon>
        <taxon>Gammaproteobacteria</taxon>
        <taxon>Lysobacterales</taxon>
        <taxon>Lysobacteraceae</taxon>
        <taxon>Xanthomonas</taxon>
        <taxon>Xanthomonas translucens group</taxon>
    </lineage>
</organism>
<proteinExistence type="predicted"/>
<protein>
    <submittedName>
        <fullName evidence="1">Uncharacterized protein</fullName>
    </submittedName>
</protein>